<protein>
    <recommendedName>
        <fullName evidence="7">Class I SAM-dependent RNA methyltransferase</fullName>
    </recommendedName>
</protein>
<keyword evidence="3" id="KW-0949">S-adenosyl-L-methionine</keyword>
<keyword evidence="6" id="KW-1185">Reference proteome</keyword>
<accession>A0A810L4F3</accession>
<feature type="region of interest" description="Disordered" evidence="4">
    <location>
        <begin position="1"/>
        <end position="25"/>
    </location>
</feature>
<evidence type="ECO:0000256" key="4">
    <source>
        <dbReference type="SAM" id="MobiDB-lite"/>
    </source>
</evidence>
<organism evidence="5 6">
    <name type="scientific">Actinocatenispora sera</name>
    <dbReference type="NCBI Taxonomy" id="390989"/>
    <lineage>
        <taxon>Bacteria</taxon>
        <taxon>Bacillati</taxon>
        <taxon>Actinomycetota</taxon>
        <taxon>Actinomycetes</taxon>
        <taxon>Micromonosporales</taxon>
        <taxon>Micromonosporaceae</taxon>
        <taxon>Actinocatenispora</taxon>
    </lineage>
</organism>
<evidence type="ECO:0000256" key="3">
    <source>
        <dbReference type="ARBA" id="ARBA00022691"/>
    </source>
</evidence>
<dbReference type="SUPFAM" id="SSF53335">
    <property type="entry name" value="S-adenosyl-L-methionine-dependent methyltransferases"/>
    <property type="match status" value="1"/>
</dbReference>
<dbReference type="Gene3D" id="3.40.50.150">
    <property type="entry name" value="Vaccinia Virus protein VP39"/>
    <property type="match status" value="1"/>
</dbReference>
<dbReference type="InterPro" id="IPR010280">
    <property type="entry name" value="U5_MeTrfase_fam"/>
</dbReference>
<evidence type="ECO:0000313" key="6">
    <source>
        <dbReference type="Proteomes" id="UP000680750"/>
    </source>
</evidence>
<evidence type="ECO:0000256" key="1">
    <source>
        <dbReference type="ARBA" id="ARBA00022603"/>
    </source>
</evidence>
<dbReference type="GO" id="GO:0070475">
    <property type="term" value="P:rRNA base methylation"/>
    <property type="evidence" value="ECO:0007669"/>
    <property type="project" value="TreeGrafter"/>
</dbReference>
<evidence type="ECO:0000313" key="5">
    <source>
        <dbReference type="EMBL" id="BCJ29879.1"/>
    </source>
</evidence>
<sequence>MVSSTAGDPAVLEHREVPAGRGRDRRRSRTVTRLVYGEATVIERAIGTEFELPAEAFWQVHPAAADTFAATALELLEPRAGERAFDLYGGAGLFAVALAREVGTDGSVTLVESHPGAADAARHNVRELPRVEVVAGRVERVLPSLGPADLVLLDPPRSGAGATVVEQIVAAAPRAVCYVACDPAALARDTATFTALGWRLSQLRGFDAFPMTQHLECVALFEPGGVASAERTGPAQPGTGLPEGVPGEER</sequence>
<dbReference type="Pfam" id="PF01135">
    <property type="entry name" value="PCMT"/>
    <property type="match status" value="1"/>
</dbReference>
<dbReference type="KEGG" id="aser:Asera_39870"/>
<feature type="compositionally biased region" description="Basic and acidic residues" evidence="4">
    <location>
        <begin position="11"/>
        <end position="22"/>
    </location>
</feature>
<evidence type="ECO:0008006" key="7">
    <source>
        <dbReference type="Google" id="ProtNLM"/>
    </source>
</evidence>
<dbReference type="Pfam" id="PF05958">
    <property type="entry name" value="tRNA_U5-meth_tr"/>
    <property type="match status" value="1"/>
</dbReference>
<dbReference type="CDD" id="cd02440">
    <property type="entry name" value="AdoMet_MTases"/>
    <property type="match status" value="1"/>
</dbReference>
<dbReference type="AlphaFoldDB" id="A0A810L4F3"/>
<keyword evidence="1" id="KW-0489">Methyltransferase</keyword>
<dbReference type="EMBL" id="AP023354">
    <property type="protein sequence ID" value="BCJ29879.1"/>
    <property type="molecule type" value="Genomic_DNA"/>
</dbReference>
<dbReference type="Proteomes" id="UP000680750">
    <property type="component" value="Chromosome"/>
</dbReference>
<keyword evidence="2" id="KW-0808">Transferase</keyword>
<dbReference type="PROSITE" id="PS01231">
    <property type="entry name" value="TRMA_2"/>
    <property type="match status" value="1"/>
</dbReference>
<reference evidence="5" key="1">
    <citation type="submission" date="2020-08" db="EMBL/GenBank/DDBJ databases">
        <title>Whole genome shotgun sequence of Actinocatenispora sera NBRC 101916.</title>
        <authorList>
            <person name="Komaki H."/>
            <person name="Tamura T."/>
        </authorList>
    </citation>
    <scope>NUCLEOTIDE SEQUENCE</scope>
    <source>
        <strain evidence="5">NBRC 101916</strain>
    </source>
</reference>
<dbReference type="PANTHER" id="PTHR11061">
    <property type="entry name" value="RNA M5U METHYLTRANSFERASE"/>
    <property type="match status" value="1"/>
</dbReference>
<dbReference type="PANTHER" id="PTHR11061:SF30">
    <property type="entry name" value="TRNA (URACIL(54)-C(5))-METHYLTRANSFERASE"/>
    <property type="match status" value="1"/>
</dbReference>
<proteinExistence type="predicted"/>
<feature type="region of interest" description="Disordered" evidence="4">
    <location>
        <begin position="228"/>
        <end position="250"/>
    </location>
</feature>
<gene>
    <name evidence="5" type="ORF">Asera_39870</name>
</gene>
<name>A0A810L4F3_9ACTN</name>
<dbReference type="InterPro" id="IPR030391">
    <property type="entry name" value="MeTrfase_TrmA_CS"/>
</dbReference>
<dbReference type="GO" id="GO:0070041">
    <property type="term" value="F:rRNA (uridine-C5-)-methyltransferase activity"/>
    <property type="evidence" value="ECO:0007669"/>
    <property type="project" value="TreeGrafter"/>
</dbReference>
<evidence type="ECO:0000256" key="2">
    <source>
        <dbReference type="ARBA" id="ARBA00022679"/>
    </source>
</evidence>
<dbReference type="InterPro" id="IPR029063">
    <property type="entry name" value="SAM-dependent_MTases_sf"/>
</dbReference>